<evidence type="ECO:0000256" key="2">
    <source>
        <dbReference type="SAM" id="MobiDB-lite"/>
    </source>
</evidence>
<dbReference type="InterPro" id="IPR027417">
    <property type="entry name" value="P-loop_NTPase"/>
</dbReference>
<dbReference type="PANTHER" id="PTHR22845:SF5">
    <property type="entry name" value="APOPTOTIC PROTEASE-ACTIVATING FACTOR 1"/>
    <property type="match status" value="1"/>
</dbReference>
<dbReference type="Proteomes" id="UP000887567">
    <property type="component" value="Unplaced"/>
</dbReference>
<dbReference type="AlphaFoldDB" id="A0A913XPE3"/>
<accession>A0A913XPE3</accession>
<feature type="domain" description="NB-ARC" evidence="3">
    <location>
        <begin position="213"/>
        <end position="391"/>
    </location>
</feature>
<keyword evidence="5" id="KW-1185">Reference proteome</keyword>
<dbReference type="InterPro" id="IPR019734">
    <property type="entry name" value="TPR_rpt"/>
</dbReference>
<evidence type="ECO:0000313" key="4">
    <source>
        <dbReference type="EnsemblMetazoa" id="XP_020907589.1"/>
    </source>
</evidence>
<feature type="repeat" description="TPR" evidence="1">
    <location>
        <begin position="726"/>
        <end position="759"/>
    </location>
</feature>
<dbReference type="Gene3D" id="1.25.40.10">
    <property type="entry name" value="Tetratricopeptide repeat domain"/>
    <property type="match status" value="1"/>
</dbReference>
<name>A0A913XPE3_EXADI</name>
<dbReference type="PROSITE" id="PS50293">
    <property type="entry name" value="TPR_REGION"/>
    <property type="match status" value="2"/>
</dbReference>
<dbReference type="GO" id="GO:0005829">
    <property type="term" value="C:cytosol"/>
    <property type="evidence" value="ECO:0007669"/>
    <property type="project" value="UniProtKB-ARBA"/>
</dbReference>
<dbReference type="Pfam" id="PF13424">
    <property type="entry name" value="TPR_12"/>
    <property type="match status" value="1"/>
</dbReference>
<dbReference type="SUPFAM" id="SSF48452">
    <property type="entry name" value="TPR-like"/>
    <property type="match status" value="1"/>
</dbReference>
<dbReference type="SUPFAM" id="SSF52540">
    <property type="entry name" value="P-loop containing nucleoside triphosphate hydrolases"/>
    <property type="match status" value="1"/>
</dbReference>
<feature type="region of interest" description="Disordered" evidence="2">
    <location>
        <begin position="175"/>
        <end position="199"/>
    </location>
</feature>
<reference evidence="4" key="1">
    <citation type="submission" date="2022-11" db="UniProtKB">
        <authorList>
            <consortium name="EnsemblMetazoa"/>
        </authorList>
    </citation>
    <scope>IDENTIFICATION</scope>
</reference>
<dbReference type="InterPro" id="IPR002182">
    <property type="entry name" value="NB-ARC"/>
</dbReference>
<proteinExistence type="predicted"/>
<dbReference type="GO" id="GO:0006915">
    <property type="term" value="P:apoptotic process"/>
    <property type="evidence" value="ECO:0007669"/>
    <property type="project" value="UniProtKB-ARBA"/>
</dbReference>
<dbReference type="Gene3D" id="3.40.50.300">
    <property type="entry name" value="P-loop containing nucleotide triphosphate hydrolases"/>
    <property type="match status" value="1"/>
</dbReference>
<dbReference type="PANTHER" id="PTHR22845">
    <property type="entry name" value="APOPTOTIC PROTEASE-ACTIVATING FACTOR 1"/>
    <property type="match status" value="1"/>
</dbReference>
<evidence type="ECO:0000313" key="5">
    <source>
        <dbReference type="Proteomes" id="UP000887567"/>
    </source>
</evidence>
<dbReference type="OMA" id="IRTHYAV"/>
<evidence type="ECO:0000259" key="3">
    <source>
        <dbReference type="Pfam" id="PF00931"/>
    </source>
</evidence>
<feature type="repeat" description="TPR" evidence="1">
    <location>
        <begin position="684"/>
        <end position="717"/>
    </location>
</feature>
<sequence>MEYSDEHLNFFRLCHIVFDIVPEGLRKIFKQEWDALYTTAHGQWDDTPVSYASFYSMESPGSRTRNRRLLSLMSNGNRAKWDCTSLFHAILFSDSVGSNIRPVVKTSVDDLREIRNEVVAHKNVGKLNDVEFKMSIQKIKVALSSLKLDTTKIKKTEKRADFITQEQINKIKKELEDEKRRNREPKSFCVLPPQPSHDTMERTKEVDDLFQAMQQLSIEKNGETTTVYLSGNPGSGKSVMARQVAQKYYDSDDSKETLRFVVTFNASTMDTLLISYVMFAERLNCYQDCITSITTSKDLSKEEQILQLKALANKQVTKYSSWLIIVDNVVDLKSFSQYWPQSGEKTSGKGQILVTTQDAPSISVSSYCHHISLSSGMTEHDAIELLQKISGYRSEDNNIILEVSRALDFQPLALSSTAVYMRSVRTINKQYSWHQCLEQVEKERERLEKAYEQTSLTYKLTMTAAVNLALQREMNDEIMLHVFRFLSVIAPDPIPLTYVVEYVEKCLPEEDRNLVALKLCSSSLVLSLTQEAKEISIHQVVYHCLQTNPKITECKVNMFTVISAFHSLPNMSEEKKQVDNLIATRPLLNHLIKISKGIFDFVMNDIESEKGLNDQTMHVLYNCSNVLHKHNIFENAQHLWQVLLALQTSKPPSSKAREILILLKDDHIKYISSLNQNEINPLVSNTLNNLGVVYKELGQLQESMKYYEKALTIYTAAYGENHTSVGDTLNNLGVVYKELGQLQESMKYYEKALTIYTAAYGE</sequence>
<dbReference type="PROSITE" id="PS50005">
    <property type="entry name" value="TPR"/>
    <property type="match status" value="2"/>
</dbReference>
<keyword evidence="1" id="KW-0802">TPR repeat</keyword>
<dbReference type="KEGG" id="epa:110245638"/>
<dbReference type="RefSeq" id="XP_020907589.1">
    <property type="nucleotide sequence ID" value="XM_021051930.2"/>
</dbReference>
<dbReference type="OrthoDB" id="5973146at2759"/>
<dbReference type="EnsemblMetazoa" id="XM_021051930.2">
    <property type="protein sequence ID" value="XP_020907589.1"/>
    <property type="gene ID" value="LOC110245638"/>
</dbReference>
<dbReference type="InterPro" id="IPR011990">
    <property type="entry name" value="TPR-like_helical_dom_sf"/>
</dbReference>
<feature type="compositionally biased region" description="Basic and acidic residues" evidence="2">
    <location>
        <begin position="175"/>
        <end position="186"/>
    </location>
</feature>
<dbReference type="GO" id="GO:0043531">
    <property type="term" value="F:ADP binding"/>
    <property type="evidence" value="ECO:0007669"/>
    <property type="project" value="InterPro"/>
</dbReference>
<protein>
    <recommendedName>
        <fullName evidence="3">NB-ARC domain-containing protein</fullName>
    </recommendedName>
</protein>
<evidence type="ECO:0000256" key="1">
    <source>
        <dbReference type="PROSITE-ProRule" id="PRU00339"/>
    </source>
</evidence>
<dbReference type="GeneID" id="110245638"/>
<organism evidence="4 5">
    <name type="scientific">Exaiptasia diaphana</name>
    <name type="common">Tropical sea anemone</name>
    <name type="synonym">Aiptasia pulchella</name>
    <dbReference type="NCBI Taxonomy" id="2652724"/>
    <lineage>
        <taxon>Eukaryota</taxon>
        <taxon>Metazoa</taxon>
        <taxon>Cnidaria</taxon>
        <taxon>Anthozoa</taxon>
        <taxon>Hexacorallia</taxon>
        <taxon>Actiniaria</taxon>
        <taxon>Aiptasiidae</taxon>
        <taxon>Exaiptasia</taxon>
    </lineage>
</organism>
<dbReference type="Pfam" id="PF00931">
    <property type="entry name" value="NB-ARC"/>
    <property type="match status" value="1"/>
</dbReference>
<dbReference type="SMART" id="SM00028">
    <property type="entry name" value="TPR"/>
    <property type="match status" value="2"/>
</dbReference>